<proteinExistence type="predicted"/>
<feature type="domain" description="Terminase large subunit-like ATPase" evidence="1">
    <location>
        <begin position="67"/>
        <end position="240"/>
    </location>
</feature>
<evidence type="ECO:0000313" key="3">
    <source>
        <dbReference type="EMBL" id="OXT07411.1"/>
    </source>
</evidence>
<evidence type="ECO:0000313" key="4">
    <source>
        <dbReference type="Proteomes" id="UP000215301"/>
    </source>
</evidence>
<protein>
    <submittedName>
        <fullName evidence="3">Terminase</fullName>
    </submittedName>
</protein>
<dbReference type="EMBL" id="NKHD01000021">
    <property type="protein sequence ID" value="OXT07411.1"/>
    <property type="molecule type" value="Genomic_DNA"/>
</dbReference>
<reference evidence="3 4" key="1">
    <citation type="submission" date="2017-06" db="EMBL/GenBank/DDBJ databases">
        <title>Isolation and characterization of a thermophilic and butanogenic Thermoanaerobacterium thermosaccharolyticum M5 capable of efficient degradation of hemicellulose.</title>
        <authorList>
            <person name="Xin F."/>
            <person name="Jiang Y."/>
        </authorList>
    </citation>
    <scope>NUCLEOTIDE SEQUENCE [LARGE SCALE GENOMIC DNA]</scope>
    <source>
        <strain evidence="3 4">M5</strain>
    </source>
</reference>
<dbReference type="AlphaFoldDB" id="A0A231VHD4"/>
<dbReference type="Gene3D" id="3.30.420.240">
    <property type="match status" value="1"/>
</dbReference>
<sequence>MRFLFSCSNLGKEAAKLRKLKRYKPTKFMAEGSRYDKEAADAAVTFINCLKHTKGEWYGMPFELIDWQEQIVRDRFGILKPNGYRQFNTAYIEIPKKQGKSELAAAIALYLTCGDFEHGGKVYGCASDRQQASIVFDVAVDMVEQCPALKSRIKPMLSQKRLVYKPLGSFYQVLSAEAYTKHGLNVHGVVFDELHAQPNRDLYDVMLHESGDARKQPLFFLITTAGTDRNSICWEVHQKAEDILQGRKIDPTFYPVIYSAADTDDWTSEKVWRKVNPSLGITVDIEKLRVACENAKQNPAEENLFRQLRLNQWVKQSVRWMPMDKWDKCAFPVDAEKLRGRTCYGGLDLSSTTDITAFVLVFPPLDESDKYQILPFFWIPEENIDQRVRRDHVPYDVWERQGFLYTTEGNVVHYGFIETFIEELGMKYNIKEIAFDRWGAIQMTQNLEALGFTVVPFGQGFKDMSPPTKELMKLTLEERIAHGGNPVLRWMMDNIYVKTDPAGNIKPDKEKSTERIDGAVALIMALDRALRHDGDERNGSIYDERGLLII</sequence>
<dbReference type="PANTHER" id="PTHR41287:SF1">
    <property type="entry name" value="PROTEIN YMFN"/>
    <property type="match status" value="1"/>
</dbReference>
<dbReference type="Proteomes" id="UP000215301">
    <property type="component" value="Unassembled WGS sequence"/>
</dbReference>
<dbReference type="Pfam" id="PF20441">
    <property type="entry name" value="TerL_nuclease"/>
    <property type="match status" value="1"/>
</dbReference>
<dbReference type="InterPro" id="IPR046461">
    <property type="entry name" value="TerL_ATPase"/>
</dbReference>
<dbReference type="InterPro" id="IPR027417">
    <property type="entry name" value="P-loop_NTPase"/>
</dbReference>
<dbReference type="InterPro" id="IPR005021">
    <property type="entry name" value="Terminase_largesu-like"/>
</dbReference>
<dbReference type="Pfam" id="PF03354">
    <property type="entry name" value="TerL_ATPase"/>
    <property type="match status" value="1"/>
</dbReference>
<name>A0A231VHD4_THETR</name>
<evidence type="ECO:0000259" key="2">
    <source>
        <dbReference type="Pfam" id="PF20441"/>
    </source>
</evidence>
<dbReference type="GO" id="GO:0004519">
    <property type="term" value="F:endonuclease activity"/>
    <property type="evidence" value="ECO:0007669"/>
    <property type="project" value="InterPro"/>
</dbReference>
<comment type="caution">
    <text evidence="3">The sequence shown here is derived from an EMBL/GenBank/DDBJ whole genome shotgun (WGS) entry which is preliminary data.</text>
</comment>
<dbReference type="RefSeq" id="WP_094045293.1">
    <property type="nucleotide sequence ID" value="NZ_NKHD01000021.1"/>
</dbReference>
<gene>
    <name evidence="3" type="ORF">CE561_07830</name>
</gene>
<feature type="domain" description="Terminase large subunit-like endonuclease" evidence="2">
    <location>
        <begin position="252"/>
        <end position="532"/>
    </location>
</feature>
<accession>A0A231VHD4</accession>
<dbReference type="PANTHER" id="PTHR41287">
    <property type="match status" value="1"/>
</dbReference>
<organism evidence="3 4">
    <name type="scientific">Thermoanaerobacterium thermosaccharolyticum</name>
    <name type="common">Clostridium thermosaccharolyticum</name>
    <dbReference type="NCBI Taxonomy" id="1517"/>
    <lineage>
        <taxon>Bacteria</taxon>
        <taxon>Bacillati</taxon>
        <taxon>Bacillota</taxon>
        <taxon>Clostridia</taxon>
        <taxon>Thermoanaerobacterales</taxon>
        <taxon>Thermoanaerobacteraceae</taxon>
        <taxon>Thermoanaerobacterium</taxon>
    </lineage>
</organism>
<dbReference type="Gene3D" id="3.40.50.300">
    <property type="entry name" value="P-loop containing nucleotide triphosphate hydrolases"/>
    <property type="match status" value="1"/>
</dbReference>
<evidence type="ECO:0000259" key="1">
    <source>
        <dbReference type="Pfam" id="PF03354"/>
    </source>
</evidence>
<dbReference type="InterPro" id="IPR046462">
    <property type="entry name" value="TerL_nuclease"/>
</dbReference>